<dbReference type="InterPro" id="IPR000276">
    <property type="entry name" value="GPCR_Rhodpsn"/>
</dbReference>
<feature type="transmembrane region" description="Helical" evidence="6">
    <location>
        <begin position="99"/>
        <end position="121"/>
    </location>
</feature>
<dbReference type="PROSITE" id="PS50262">
    <property type="entry name" value="G_PROTEIN_RECEP_F1_2"/>
    <property type="match status" value="1"/>
</dbReference>
<dbReference type="PANTHER" id="PTHR26451:SF897">
    <property type="entry name" value="TRACE AMINE-ASSOCIATED RECEPTOR 5-LIKE"/>
    <property type="match status" value="1"/>
</dbReference>
<dbReference type="OrthoDB" id="6147321at2759"/>
<feature type="transmembrane region" description="Helical" evidence="6">
    <location>
        <begin position="30"/>
        <end position="51"/>
    </location>
</feature>
<keyword evidence="3 6" id="KW-1133">Transmembrane helix</keyword>
<evidence type="ECO:0000256" key="4">
    <source>
        <dbReference type="ARBA" id="ARBA00023136"/>
    </source>
</evidence>
<dbReference type="CDD" id="cd00637">
    <property type="entry name" value="7tm_classA_rhodopsin-like"/>
    <property type="match status" value="1"/>
</dbReference>
<dbReference type="Gene3D" id="1.20.1070.10">
    <property type="entry name" value="Rhodopsin 7-helix transmembrane proteins"/>
    <property type="match status" value="1"/>
</dbReference>
<organism evidence="8 9">
    <name type="scientific">Branchiostoma belcheri</name>
    <name type="common">Amphioxus</name>
    <dbReference type="NCBI Taxonomy" id="7741"/>
    <lineage>
        <taxon>Eukaryota</taxon>
        <taxon>Metazoa</taxon>
        <taxon>Chordata</taxon>
        <taxon>Cephalochordata</taxon>
        <taxon>Leptocardii</taxon>
        <taxon>Amphioxiformes</taxon>
        <taxon>Branchiostomatidae</taxon>
        <taxon>Branchiostoma</taxon>
    </lineage>
</organism>
<feature type="transmembrane region" description="Helical" evidence="6">
    <location>
        <begin position="63"/>
        <end position="87"/>
    </location>
</feature>
<evidence type="ECO:0000256" key="1">
    <source>
        <dbReference type="ARBA" id="ARBA00004370"/>
    </source>
</evidence>
<evidence type="ECO:0000256" key="2">
    <source>
        <dbReference type="ARBA" id="ARBA00022692"/>
    </source>
</evidence>
<dbReference type="InterPro" id="IPR052921">
    <property type="entry name" value="GPCR1_Superfamily_Member"/>
</dbReference>
<feature type="domain" description="G-protein coupled receptors family 1 profile" evidence="7">
    <location>
        <begin position="42"/>
        <end position="294"/>
    </location>
</feature>
<dbReference type="GO" id="GO:0016020">
    <property type="term" value="C:membrane"/>
    <property type="evidence" value="ECO:0007669"/>
    <property type="project" value="UniProtKB-SubCell"/>
</dbReference>
<evidence type="ECO:0000259" key="7">
    <source>
        <dbReference type="PROSITE" id="PS50262"/>
    </source>
</evidence>
<dbReference type="Pfam" id="PF00001">
    <property type="entry name" value="7tm_1"/>
    <property type="match status" value="1"/>
</dbReference>
<dbReference type="SUPFAM" id="SSF81321">
    <property type="entry name" value="Family A G protein-coupled receptor-like"/>
    <property type="match status" value="1"/>
</dbReference>
<feature type="transmembrane region" description="Helical" evidence="6">
    <location>
        <begin position="142"/>
        <end position="166"/>
    </location>
</feature>
<feature type="transmembrane region" description="Helical" evidence="6">
    <location>
        <begin position="186"/>
        <end position="209"/>
    </location>
</feature>
<dbReference type="AlphaFoldDB" id="A0A6P4YJ49"/>
<dbReference type="KEGG" id="bbel:109464532"/>
<evidence type="ECO:0000256" key="6">
    <source>
        <dbReference type="SAM" id="Phobius"/>
    </source>
</evidence>
<evidence type="ECO:0000313" key="9">
    <source>
        <dbReference type="RefSeq" id="XP_019617096.1"/>
    </source>
</evidence>
<keyword evidence="8" id="KW-1185">Reference proteome</keyword>
<sequence>MEEETKVSPVEGGTNHVLSLGSTSRDLQTAYLVISLVLSVGCGLLLIFLVWKKEYLQKPSHYLRCNLAVDDIVFTGCLIPVRVYALFRQDASGGQVWCAAEAVVAIAFGMSMYGTYIMMAVDLYYFVCHPLHYHDKVTTKRVVLGILAFRAFSLIGGLAPVAFSGLPEYNLRCEFDPANSTTLSGIFRSVNLVFLLLVVFSVLVIYWRIFKEARRQQERDENRDLWVFQTKAFKMMVPHATVLTASTATIGFRIAMARAVITEEQMSLRGLMIAERAAIVLYLTLSSVANPVIYSFRLPEFRRACRELCGWPTNPNPPAAVPTRRHRQDDAETAAVTGPGRRGAPASAWTPAQASSTGLIIRPTVENMPSDQQAKQEDTIPGPASRARAGHRGRETASRRPIRLTAMAEVHTEPRPRPGPEDETVNLPGQVHTGDEPEDVPTLTLDAETDEATAGHTLDRPPLRLAWEDDAGQCNNGQPCRKVTKTSTHRLKTTMNFGIE</sequence>
<keyword evidence="2 6" id="KW-0812">Transmembrane</keyword>
<evidence type="ECO:0000256" key="5">
    <source>
        <dbReference type="SAM" id="MobiDB-lite"/>
    </source>
</evidence>
<feature type="transmembrane region" description="Helical" evidence="6">
    <location>
        <begin position="240"/>
        <end position="261"/>
    </location>
</feature>
<reference evidence="9" key="1">
    <citation type="submission" date="2025-08" db="UniProtKB">
        <authorList>
            <consortium name="RefSeq"/>
        </authorList>
    </citation>
    <scope>IDENTIFICATION</scope>
    <source>
        <tissue evidence="9">Gonad</tissue>
    </source>
</reference>
<accession>A0A6P4YJ49</accession>
<comment type="subcellular location">
    <subcellularLocation>
        <location evidence="1">Membrane</location>
    </subcellularLocation>
</comment>
<dbReference type="PANTHER" id="PTHR26451">
    <property type="entry name" value="G_PROTEIN_RECEP_F1_2 DOMAIN-CONTAINING PROTEIN"/>
    <property type="match status" value="1"/>
</dbReference>
<dbReference type="InterPro" id="IPR017452">
    <property type="entry name" value="GPCR_Rhodpsn_7TM"/>
</dbReference>
<dbReference type="SMART" id="SM01381">
    <property type="entry name" value="7TM_GPCR_Srsx"/>
    <property type="match status" value="1"/>
</dbReference>
<proteinExistence type="predicted"/>
<keyword evidence="4 6" id="KW-0472">Membrane</keyword>
<feature type="region of interest" description="Disordered" evidence="5">
    <location>
        <begin position="315"/>
        <end position="400"/>
    </location>
</feature>
<dbReference type="GO" id="GO:0004930">
    <property type="term" value="F:G protein-coupled receptor activity"/>
    <property type="evidence" value="ECO:0007669"/>
    <property type="project" value="InterPro"/>
</dbReference>
<dbReference type="RefSeq" id="XP_019617096.1">
    <property type="nucleotide sequence ID" value="XM_019761537.1"/>
</dbReference>
<dbReference type="GeneID" id="109464532"/>
<feature type="transmembrane region" description="Helical" evidence="6">
    <location>
        <begin position="273"/>
        <end position="296"/>
    </location>
</feature>
<name>A0A6P4YJ49_BRABE</name>
<protein>
    <submittedName>
        <fullName evidence="9">Olfactory receptor 480-like</fullName>
    </submittedName>
</protein>
<evidence type="ECO:0000313" key="8">
    <source>
        <dbReference type="Proteomes" id="UP000515135"/>
    </source>
</evidence>
<dbReference type="Proteomes" id="UP000515135">
    <property type="component" value="Unplaced"/>
</dbReference>
<evidence type="ECO:0000256" key="3">
    <source>
        <dbReference type="ARBA" id="ARBA00022989"/>
    </source>
</evidence>
<gene>
    <name evidence="9" type="primary">LOC109464532</name>
</gene>